<keyword evidence="1" id="KW-1133">Transmembrane helix</keyword>
<feature type="transmembrane region" description="Helical" evidence="1">
    <location>
        <begin position="337"/>
        <end position="363"/>
    </location>
</feature>
<protein>
    <recommendedName>
        <fullName evidence="2">DUF4220 domain-containing protein</fullName>
    </recommendedName>
</protein>
<dbReference type="Pfam" id="PF04578">
    <property type="entry name" value="DUF594"/>
    <property type="match status" value="1"/>
</dbReference>
<dbReference type="AlphaFoldDB" id="A0A8T0Q8E6"/>
<keyword evidence="4" id="KW-1185">Reference proteome</keyword>
<accession>A0A8T0Q8E6</accession>
<sequence>MEKQRVFESVKGLWEEWEIHCLILLSLLLQVFLFLAAGMRKHSSGWVLRTVLWLAYLSADSVAVFVLGHLAVRMRGPSHHLMFFWAPFVLVHLGGQDTITAFSKEDNDLWNRHLLNLAIQAAVAGYVVAKASWPDGRLRAAMVLMFLSGCFKYAERTICFFASSPAWLRSLSILTFYLAEAEEIIESGLREFNNFAALPTRTTRQIGTLHKMKSSWSWIGVEGIKAFVLDIMSTDAPLRVLRTTEVENNPPDMPEPKFCGWAAYEFVGASLEHCYQYLYTKNPVRRTFYAVFESTFSLGKSTLCLLFTLFQYVATPIALVLFTAAKKGDHTTIRADIIVSYILLVGAIVLDISSAAVFIFSIVPEDRIIKRATLRLANYIQPACCRKQWSQELAQYSMMKRQDMALVWQRIREKLSFLGVELFDVTHVPLSEGIKEFILEELVGCRTRKEWNKIASSRGQLALQQWQMDNVQVVADSDSSIHRSVGGSVDFPASVLIWHIATDMCYYWKDQGHTNSSCDKAKRHKEMSRELSSYIMYLVFKCGVMLTNESQLEHDRTRGNIGSTLPQAKLCEKEAVMELRQRIAGIEDRSPVHHAHKVALELMSIDDETQRWGLITSVWSEMLYYTVPRCGAAFHYMHLATGGEFATHVLLLMKFLGA</sequence>
<evidence type="ECO:0000259" key="2">
    <source>
        <dbReference type="Pfam" id="PF13968"/>
    </source>
</evidence>
<evidence type="ECO:0000313" key="3">
    <source>
        <dbReference type="EMBL" id="KAG2571167.1"/>
    </source>
</evidence>
<keyword evidence="1" id="KW-0812">Transmembrane</keyword>
<name>A0A8T0Q8E6_PANVG</name>
<reference evidence="3" key="1">
    <citation type="submission" date="2020-05" db="EMBL/GenBank/DDBJ databases">
        <title>WGS assembly of Panicum virgatum.</title>
        <authorList>
            <person name="Lovell J.T."/>
            <person name="Jenkins J."/>
            <person name="Shu S."/>
            <person name="Juenger T.E."/>
            <person name="Schmutz J."/>
        </authorList>
    </citation>
    <scope>NUCLEOTIDE SEQUENCE</scope>
    <source>
        <strain evidence="3">AP13</strain>
    </source>
</reference>
<keyword evidence="1" id="KW-0472">Membrane</keyword>
<dbReference type="Proteomes" id="UP000823388">
    <property type="component" value="Chromosome 7K"/>
</dbReference>
<feature type="transmembrane region" description="Helical" evidence="1">
    <location>
        <begin position="303"/>
        <end position="325"/>
    </location>
</feature>
<comment type="caution">
    <text evidence="3">The sequence shown here is derived from an EMBL/GenBank/DDBJ whole genome shotgun (WGS) entry which is preliminary data.</text>
</comment>
<evidence type="ECO:0000256" key="1">
    <source>
        <dbReference type="SAM" id="Phobius"/>
    </source>
</evidence>
<proteinExistence type="predicted"/>
<feature type="transmembrane region" description="Helical" evidence="1">
    <location>
        <begin position="21"/>
        <end position="39"/>
    </location>
</feature>
<dbReference type="InterPro" id="IPR025315">
    <property type="entry name" value="DUF4220"/>
</dbReference>
<dbReference type="EMBL" id="CM029049">
    <property type="protein sequence ID" value="KAG2571167.1"/>
    <property type="molecule type" value="Genomic_DNA"/>
</dbReference>
<feature type="domain" description="DUF4220" evidence="2">
    <location>
        <begin position="53"/>
        <end position="399"/>
    </location>
</feature>
<feature type="transmembrane region" description="Helical" evidence="1">
    <location>
        <begin position="51"/>
        <end position="72"/>
    </location>
</feature>
<organism evidence="3 4">
    <name type="scientific">Panicum virgatum</name>
    <name type="common">Blackwell switchgrass</name>
    <dbReference type="NCBI Taxonomy" id="38727"/>
    <lineage>
        <taxon>Eukaryota</taxon>
        <taxon>Viridiplantae</taxon>
        <taxon>Streptophyta</taxon>
        <taxon>Embryophyta</taxon>
        <taxon>Tracheophyta</taxon>
        <taxon>Spermatophyta</taxon>
        <taxon>Magnoliopsida</taxon>
        <taxon>Liliopsida</taxon>
        <taxon>Poales</taxon>
        <taxon>Poaceae</taxon>
        <taxon>PACMAD clade</taxon>
        <taxon>Panicoideae</taxon>
        <taxon>Panicodae</taxon>
        <taxon>Paniceae</taxon>
        <taxon>Panicinae</taxon>
        <taxon>Panicum</taxon>
        <taxon>Panicum sect. Hiantes</taxon>
    </lineage>
</organism>
<dbReference type="InterPro" id="IPR007658">
    <property type="entry name" value="DUF594"/>
</dbReference>
<gene>
    <name evidence="3" type="ORF">PVAP13_7KG022900</name>
</gene>
<dbReference type="Pfam" id="PF13968">
    <property type="entry name" value="DUF4220"/>
    <property type="match status" value="1"/>
</dbReference>
<dbReference type="PANTHER" id="PTHR31325">
    <property type="entry name" value="OS01G0798800 PROTEIN-RELATED"/>
    <property type="match status" value="1"/>
</dbReference>
<evidence type="ECO:0000313" key="4">
    <source>
        <dbReference type="Proteomes" id="UP000823388"/>
    </source>
</evidence>